<dbReference type="GeneID" id="94429336"/>
<dbReference type="InterPro" id="IPR016024">
    <property type="entry name" value="ARM-type_fold"/>
</dbReference>
<evidence type="ECO:0000256" key="1">
    <source>
        <dbReference type="SAM" id="MobiDB-lite"/>
    </source>
</evidence>
<dbReference type="VEuPathDB" id="ToxoDB:CSUI_005960"/>
<organism evidence="2 3">
    <name type="scientific">Cystoisospora suis</name>
    <dbReference type="NCBI Taxonomy" id="483139"/>
    <lineage>
        <taxon>Eukaryota</taxon>
        <taxon>Sar</taxon>
        <taxon>Alveolata</taxon>
        <taxon>Apicomplexa</taxon>
        <taxon>Conoidasida</taxon>
        <taxon>Coccidia</taxon>
        <taxon>Eucoccidiorida</taxon>
        <taxon>Eimeriorina</taxon>
        <taxon>Sarcocystidae</taxon>
        <taxon>Cystoisospora</taxon>
    </lineage>
</organism>
<reference evidence="2 3" key="1">
    <citation type="journal article" date="2017" name="Int. J. Parasitol.">
        <title>The genome of the protozoan parasite Cystoisospora suis and a reverse vaccinology approach to identify vaccine candidates.</title>
        <authorList>
            <person name="Palmieri N."/>
            <person name="Shrestha A."/>
            <person name="Ruttkowski B."/>
            <person name="Beck T."/>
            <person name="Vogl C."/>
            <person name="Tomley F."/>
            <person name="Blake D.P."/>
            <person name="Joachim A."/>
        </authorList>
    </citation>
    <scope>NUCLEOTIDE SEQUENCE [LARGE SCALE GENOMIC DNA]</scope>
    <source>
        <strain evidence="2 3">Wien I</strain>
    </source>
</reference>
<dbReference type="Proteomes" id="UP000221165">
    <property type="component" value="Unassembled WGS sequence"/>
</dbReference>
<feature type="region of interest" description="Disordered" evidence="1">
    <location>
        <begin position="12"/>
        <end position="31"/>
    </location>
</feature>
<keyword evidence="3" id="KW-1185">Reference proteome</keyword>
<name>A0A2C6KW50_9APIC</name>
<sequence length="950" mass="101157">MESNQEERWFLRATTGGRATASKACGSSEPSGFALSRAELRFQATTGDSVAPSGFSGGSTDYAASNLGSLECPGRTAVGGGAATFSSSSPSQSFSPCFADLPRRHHPSIKSARPGISTTHQVSRHSALLRIRRSDRDKAVASRRRQFMPLNAPPLPQPIIPLIGQLDRLLPLASLQQVGEVKVEPTSAHQEALRLLKLIHELIACYPNLLEDGSPLPGHSHLVGVASPPCDKSSSVLLLVHPTCAIVSSAVEGAVSPFAPVSLVEFCLRLLQHACGCIAAAVAARPLPQEAVPVWLPLLLSLLQTVLTKSSVAVERSEGKGTVIALARQVRQEVLFALGNVAADFQDTVCGAGGISSAVDAMRQALVELDVGSTAQPTASNASSYAPAWPSATCLRTAAWFLANLLRPPLHLPAVLKPMLAGTAVSCGVFDRTSEGDGPMCASPSVSSRPLVGGLQVLTELLRSEVEKQHAALRLSATDDRRAALGEALWCLVLFLESVFCARPSLPPPCPSSRVGSDVACALGGGGGPRSDRMTADVASSISVQGSMQASRIPTHSPSCSKSDIEVQSAGDRKCGTTGESQDATAFVLTAAEAENASVEALKETSPDLVLLLVRIVFEGFQGVLLQREREAVLGKGEGSPDAQFSTNFFKGAEHNSANTTVRSTPFSGRTLAEDGNIVTEQTNKQFPEHGGDNIDATTADLQIDGERERLKRFNGNGADILVPALKLLNLFCACLPLADTWADDMISAGGEDFQRLLVKLLQQKDVMHRGVLCATLSFVACMAAGASQRTDYVVALIKPAAEILNSAEPYDIRREAAVYLLHMALNHGKRHLDKVVGAEPSVIQGMLDILEQNKYDRASVMIALDFLRGVLDARPSSRMDVYRRDGIAKIESAQFLHDPAVDDLISWMVSHYFDDFNEAEEDDEEAVERVAAQDFRLAGQLNGILDFST</sequence>
<protein>
    <submittedName>
        <fullName evidence="2">Uncharacterized protein</fullName>
    </submittedName>
</protein>
<gene>
    <name evidence="2" type="ORF">CSUI_005960</name>
</gene>
<evidence type="ECO:0000313" key="2">
    <source>
        <dbReference type="EMBL" id="PHJ20206.1"/>
    </source>
</evidence>
<accession>A0A2C6KW50</accession>
<dbReference type="AlphaFoldDB" id="A0A2C6KW50"/>
<dbReference type="InterPro" id="IPR011989">
    <property type="entry name" value="ARM-like"/>
</dbReference>
<dbReference type="SUPFAM" id="SSF48371">
    <property type="entry name" value="ARM repeat"/>
    <property type="match status" value="1"/>
</dbReference>
<comment type="caution">
    <text evidence="2">The sequence shown here is derived from an EMBL/GenBank/DDBJ whole genome shotgun (WGS) entry which is preliminary data.</text>
</comment>
<proteinExistence type="predicted"/>
<evidence type="ECO:0000313" key="3">
    <source>
        <dbReference type="Proteomes" id="UP000221165"/>
    </source>
</evidence>
<dbReference type="Gene3D" id="1.25.10.10">
    <property type="entry name" value="Leucine-rich Repeat Variant"/>
    <property type="match status" value="2"/>
</dbReference>
<dbReference type="OrthoDB" id="346653at2759"/>
<dbReference type="RefSeq" id="XP_067921897.1">
    <property type="nucleotide sequence ID" value="XM_068066125.1"/>
</dbReference>
<dbReference type="EMBL" id="MIGC01002960">
    <property type="protein sequence ID" value="PHJ20206.1"/>
    <property type="molecule type" value="Genomic_DNA"/>
</dbReference>